<dbReference type="GO" id="GO:0009279">
    <property type="term" value="C:cell outer membrane"/>
    <property type="evidence" value="ECO:0007669"/>
    <property type="project" value="UniProtKB-SubCell"/>
</dbReference>
<dbReference type="Gene3D" id="1.25.40.390">
    <property type="match status" value="1"/>
</dbReference>
<evidence type="ECO:0000313" key="9">
    <source>
        <dbReference type="Proteomes" id="UP000198510"/>
    </source>
</evidence>
<dbReference type="Pfam" id="PF07980">
    <property type="entry name" value="SusD_RagB"/>
    <property type="match status" value="1"/>
</dbReference>
<evidence type="ECO:0000256" key="5">
    <source>
        <dbReference type="ARBA" id="ARBA00023237"/>
    </source>
</evidence>
<dbReference type="Proteomes" id="UP000198510">
    <property type="component" value="Unassembled WGS sequence"/>
</dbReference>
<evidence type="ECO:0000259" key="7">
    <source>
        <dbReference type="Pfam" id="PF14322"/>
    </source>
</evidence>
<dbReference type="InterPro" id="IPR033985">
    <property type="entry name" value="SusD-like_N"/>
</dbReference>
<reference evidence="8 9" key="1">
    <citation type="submission" date="2016-10" db="EMBL/GenBank/DDBJ databases">
        <authorList>
            <person name="de Groot N.N."/>
        </authorList>
    </citation>
    <scope>NUCLEOTIDE SEQUENCE [LARGE SCALE GENOMIC DNA]</scope>
    <source>
        <strain evidence="8 9">DSM 25186</strain>
    </source>
</reference>
<dbReference type="InterPro" id="IPR012944">
    <property type="entry name" value="SusD_RagB_dom"/>
</dbReference>
<dbReference type="SUPFAM" id="SSF48452">
    <property type="entry name" value="TPR-like"/>
    <property type="match status" value="1"/>
</dbReference>
<dbReference type="STRING" id="1075417.SAMN05421823_101651"/>
<dbReference type="CDD" id="cd08977">
    <property type="entry name" value="SusD"/>
    <property type="match status" value="1"/>
</dbReference>
<dbReference type="RefSeq" id="WP_176955880.1">
    <property type="nucleotide sequence ID" value="NZ_FNFO01000001.1"/>
</dbReference>
<comment type="similarity">
    <text evidence="2">Belongs to the SusD family.</text>
</comment>
<dbReference type="Pfam" id="PF14322">
    <property type="entry name" value="SusD-like_3"/>
    <property type="match status" value="1"/>
</dbReference>
<gene>
    <name evidence="8" type="ORF">SAMN05421823_101651</name>
</gene>
<keyword evidence="5" id="KW-0998">Cell outer membrane</keyword>
<protein>
    <submittedName>
        <fullName evidence="8">Starch-binding associating with outer membrane</fullName>
    </submittedName>
</protein>
<evidence type="ECO:0000313" key="8">
    <source>
        <dbReference type="EMBL" id="SDK01238.1"/>
    </source>
</evidence>
<dbReference type="EMBL" id="FNFO01000001">
    <property type="protein sequence ID" value="SDK01238.1"/>
    <property type="molecule type" value="Genomic_DNA"/>
</dbReference>
<organism evidence="8 9">
    <name type="scientific">Catalinimonas alkaloidigena</name>
    <dbReference type="NCBI Taxonomy" id="1075417"/>
    <lineage>
        <taxon>Bacteria</taxon>
        <taxon>Pseudomonadati</taxon>
        <taxon>Bacteroidota</taxon>
        <taxon>Cytophagia</taxon>
        <taxon>Cytophagales</taxon>
        <taxon>Catalimonadaceae</taxon>
        <taxon>Catalinimonas</taxon>
    </lineage>
</organism>
<evidence type="ECO:0000256" key="1">
    <source>
        <dbReference type="ARBA" id="ARBA00004442"/>
    </source>
</evidence>
<accession>A0A1G8YEG4</accession>
<feature type="domain" description="RagB/SusD" evidence="6">
    <location>
        <begin position="276"/>
        <end position="554"/>
    </location>
</feature>
<evidence type="ECO:0000256" key="2">
    <source>
        <dbReference type="ARBA" id="ARBA00006275"/>
    </source>
</evidence>
<evidence type="ECO:0000256" key="4">
    <source>
        <dbReference type="ARBA" id="ARBA00023136"/>
    </source>
</evidence>
<keyword evidence="9" id="KW-1185">Reference proteome</keyword>
<dbReference type="InterPro" id="IPR011990">
    <property type="entry name" value="TPR-like_helical_dom_sf"/>
</dbReference>
<evidence type="ECO:0000259" key="6">
    <source>
        <dbReference type="Pfam" id="PF07980"/>
    </source>
</evidence>
<name>A0A1G8YEG4_9BACT</name>
<evidence type="ECO:0000256" key="3">
    <source>
        <dbReference type="ARBA" id="ARBA00022729"/>
    </source>
</evidence>
<feature type="domain" description="SusD-like N-terminal" evidence="7">
    <location>
        <begin position="26"/>
        <end position="224"/>
    </location>
</feature>
<sequence length="554" mass="62163">MKLKHILYFSVAGLSTLLWSCSDDILDKKPLDGYSEVDVFADEALLTNFVNGTYLGLRHPFRDENTLTDGLTDNAYNQHGSAVGTVWNYTRAEVNQDNGEAVTNELWSHAYGFIRRSNLFFEKAAASSIDPEALTQLSGEMQFLRAYQYFDLMRWYGGVPLITSTFGLDDESYAVNRNTADEVAAFVVSECDEAIAKLPSMSDPGYVTGRASVEAAMALKARTLLYAASPLFNASGDQAKWTAARDANKAVMELSSVSLVEDAENYGEMFQGYNSQEVIFARYFTEVVNQGWGANLWLFPNSNGGWANTTPTQDLVDHYELTNGKLPEDPSSGYNPQDPYVNRDPRFYESVLYNGAPFKGEEYEYFVDADDPTNPELSGKDSPYSSISPHNASRTGYNFRKWTLESEGEYSGNTGPWIVFRLGEFYLNYAEAQLALGEEEEARTAINAVRTRVGMPPVTESGEALVERYRNERRIELVLEDHRFFDFRRWMIGPEVLNKPALGVQVIKDGTTLTYDFGKVATDQRKWNDRLYLLPIPSGEIQRSGSSLSQNPGY</sequence>
<keyword evidence="4" id="KW-0472">Membrane</keyword>
<comment type="subcellular location">
    <subcellularLocation>
        <location evidence="1">Cell outer membrane</location>
    </subcellularLocation>
</comment>
<dbReference type="AlphaFoldDB" id="A0A1G8YEG4"/>
<proteinExistence type="inferred from homology"/>
<keyword evidence="3" id="KW-0732">Signal</keyword>